<name>A0A1F4YH40_9BACT</name>
<evidence type="ECO:0000313" key="3">
    <source>
        <dbReference type="EMBL" id="OGC93242.1"/>
    </source>
</evidence>
<dbReference type="PANTHER" id="PTHR11138:SF5">
    <property type="entry name" value="METHIONYL-TRNA FORMYLTRANSFERASE, MITOCHONDRIAL"/>
    <property type="match status" value="1"/>
</dbReference>
<dbReference type="InterPro" id="IPR036477">
    <property type="entry name" value="Formyl_transf_N_sf"/>
</dbReference>
<dbReference type="EC" id="2.1.2.9" evidence="1"/>
<dbReference type="Pfam" id="PF00551">
    <property type="entry name" value="Formyl_trans_N"/>
    <property type="match status" value="1"/>
</dbReference>
<dbReference type="EMBL" id="MEXH01000001">
    <property type="protein sequence ID" value="OGC93242.1"/>
    <property type="molecule type" value="Genomic_DNA"/>
</dbReference>
<gene>
    <name evidence="3" type="ORF">A2876_05050</name>
</gene>
<comment type="caution">
    <text evidence="3">The sequence shown here is derived from an EMBL/GenBank/DDBJ whole genome shotgun (WGS) entry which is preliminary data.</text>
</comment>
<dbReference type="InterPro" id="IPR041711">
    <property type="entry name" value="Met-tRNA-FMT_N"/>
</dbReference>
<dbReference type="AlphaFoldDB" id="A0A1F4YH40"/>
<dbReference type="PANTHER" id="PTHR11138">
    <property type="entry name" value="METHIONYL-TRNA FORMYLTRANSFERASE"/>
    <property type="match status" value="1"/>
</dbReference>
<dbReference type="InterPro" id="IPR002376">
    <property type="entry name" value="Formyl_transf_N"/>
</dbReference>
<reference evidence="3 4" key="1">
    <citation type="journal article" date="2016" name="Nat. Commun.">
        <title>Thousands of microbial genomes shed light on interconnected biogeochemical processes in an aquifer system.</title>
        <authorList>
            <person name="Anantharaman K."/>
            <person name="Brown C.T."/>
            <person name="Hug L.A."/>
            <person name="Sharon I."/>
            <person name="Castelle C.J."/>
            <person name="Probst A.J."/>
            <person name="Thomas B.C."/>
            <person name="Singh A."/>
            <person name="Wilkins M.J."/>
            <person name="Karaoz U."/>
            <person name="Brodie E.L."/>
            <person name="Williams K.H."/>
            <person name="Hubbard S.S."/>
            <person name="Banfield J.F."/>
        </authorList>
    </citation>
    <scope>NUCLEOTIDE SEQUENCE [LARGE SCALE GENOMIC DNA]</scope>
</reference>
<sequence length="272" mass="30187">MNSLVLFGSSPFSVIVLEKILNSSTLQLSRSAIVTTPDQPAGRHLKLTPNPVKALAQQHNILVIESLGDLISNFKFQTSNSLGLVAAYGKIIPQSVLNLFHGRIYNIHPSLLPKYRGPSPLQQQILDGITDTGVTIIQLDALMDHGPIVAVAKDTIHPDDTWLTLGNRLFAKGAELFIENYLEFKNCKLKIQDDSLATYTKKLTRQSGFLPWKEFNYQLKAASNQLYRMHRGFAGWPGIWSIDPSGSRVKLVSLNPVLVQYAGHKPQTYVPS</sequence>
<dbReference type="Proteomes" id="UP000178176">
    <property type="component" value="Unassembled WGS sequence"/>
</dbReference>
<organism evidence="3 4">
    <name type="scientific">Candidatus Amesbacteria bacterium RIFCSPHIGHO2_01_FULL_48_32b</name>
    <dbReference type="NCBI Taxonomy" id="1797253"/>
    <lineage>
        <taxon>Bacteria</taxon>
        <taxon>Candidatus Amesiibacteriota</taxon>
    </lineage>
</organism>
<feature type="domain" description="Formyl transferase N-terminal" evidence="2">
    <location>
        <begin position="4"/>
        <end position="179"/>
    </location>
</feature>
<proteinExistence type="predicted"/>
<evidence type="ECO:0000256" key="1">
    <source>
        <dbReference type="ARBA" id="ARBA00012261"/>
    </source>
</evidence>
<accession>A0A1F4YH40</accession>
<protein>
    <recommendedName>
        <fullName evidence="1">methionyl-tRNA formyltransferase</fullName>
        <ecNumber evidence="1">2.1.2.9</ecNumber>
    </recommendedName>
</protein>
<evidence type="ECO:0000259" key="2">
    <source>
        <dbReference type="Pfam" id="PF00551"/>
    </source>
</evidence>
<dbReference type="CDD" id="cd08646">
    <property type="entry name" value="FMT_core_Met-tRNA-FMT_N"/>
    <property type="match status" value="1"/>
</dbReference>
<dbReference type="SUPFAM" id="SSF53328">
    <property type="entry name" value="Formyltransferase"/>
    <property type="match status" value="1"/>
</dbReference>
<evidence type="ECO:0000313" key="4">
    <source>
        <dbReference type="Proteomes" id="UP000178176"/>
    </source>
</evidence>
<dbReference type="Gene3D" id="3.40.50.12230">
    <property type="match status" value="1"/>
</dbReference>
<dbReference type="GO" id="GO:0004479">
    <property type="term" value="F:methionyl-tRNA formyltransferase activity"/>
    <property type="evidence" value="ECO:0007669"/>
    <property type="project" value="UniProtKB-EC"/>
</dbReference>